<dbReference type="InterPro" id="IPR016272">
    <property type="entry name" value="Lipase_LIPH"/>
</dbReference>
<dbReference type="GO" id="GO:0004465">
    <property type="term" value="F:lipoprotein lipase activity"/>
    <property type="evidence" value="ECO:0000318"/>
    <property type="project" value="GO_Central"/>
</dbReference>
<evidence type="ECO:0000313" key="11">
    <source>
        <dbReference type="Proteomes" id="UP000186698"/>
    </source>
</evidence>
<dbReference type="GO" id="GO:0042632">
    <property type="term" value="P:cholesterol homeostasis"/>
    <property type="evidence" value="ECO:0000318"/>
    <property type="project" value="GO_Central"/>
</dbReference>
<feature type="binding site" evidence="8">
    <location>
        <position position="210"/>
    </location>
    <ligand>
        <name>Ca(2+)</name>
        <dbReference type="ChEBI" id="CHEBI:29108"/>
    </ligand>
</feature>
<evidence type="ECO:0000256" key="7">
    <source>
        <dbReference type="PIRSR" id="PIRSR000865-1"/>
    </source>
</evidence>
<dbReference type="FunFam" id="2.60.60.20:FF:000003">
    <property type="entry name" value="Triacylglycerol lipase"/>
    <property type="match status" value="1"/>
</dbReference>
<keyword evidence="3 10" id="KW-0964">Secreted</keyword>
<dbReference type="GO" id="GO:0046872">
    <property type="term" value="F:metal ion binding"/>
    <property type="evidence" value="ECO:0007669"/>
    <property type="project" value="UniProtKB-KW"/>
</dbReference>
<dbReference type="GO" id="GO:0006633">
    <property type="term" value="P:fatty acid biosynthetic process"/>
    <property type="evidence" value="ECO:0000318"/>
    <property type="project" value="GO_Central"/>
</dbReference>
<dbReference type="ESTHER" id="xenla-a0a1l8fdt7">
    <property type="family name" value="Pancreatic_lipase"/>
</dbReference>
<evidence type="ECO:0000313" key="12">
    <source>
        <dbReference type="RefSeq" id="XP_018082562.1"/>
    </source>
</evidence>
<dbReference type="GO" id="GO:0034375">
    <property type="term" value="P:high-density lipoprotein particle remodeling"/>
    <property type="evidence" value="ECO:0000318"/>
    <property type="project" value="GO_Central"/>
</dbReference>
<dbReference type="GO" id="GO:0019433">
    <property type="term" value="P:triglyceride catabolic process"/>
    <property type="evidence" value="ECO:0000318"/>
    <property type="project" value="GO_Central"/>
</dbReference>
<keyword evidence="6 10" id="KW-1015">Disulfide bond</keyword>
<feature type="binding site" evidence="8">
    <location>
        <position position="213"/>
    </location>
    <ligand>
        <name>Ca(2+)</name>
        <dbReference type="ChEBI" id="CHEBI:29108"/>
    </ligand>
</feature>
<dbReference type="SUPFAM" id="SSF49723">
    <property type="entry name" value="Lipase/lipooxygenase domain (PLAT/LH2 domain)"/>
    <property type="match status" value="1"/>
</dbReference>
<feature type="active site" description="Nucleophile" evidence="7">
    <location>
        <position position="171"/>
    </location>
</feature>
<dbReference type="InterPro" id="IPR033906">
    <property type="entry name" value="Lipase_N"/>
</dbReference>
<dbReference type="SMART" id="SM00308">
    <property type="entry name" value="LH2"/>
    <property type="match status" value="1"/>
</dbReference>
<dbReference type="InterPro" id="IPR029058">
    <property type="entry name" value="AB_hydrolase_fold"/>
</dbReference>
<dbReference type="AlphaFoldDB" id="A0A1L8FDT7"/>
<dbReference type="PaxDb" id="8355-A0A1L8FDT7"/>
<sequence>MVGLWGLIFFLLRCAQGAEVCYNILGCFTDEAPWGGTAERPLGLLPMSPETINTHFFLFTKENPDNVQVISALDHSSLSTSSFNPNRKTYFIIHGFLRSAEDHWLMDMCKTLLKIEDVNCFCVDWRGGSRTLYTQAANNIRVVGSQLAYFINFLYSQYNYSPSKIHIIGHSLGSHTAGEVGKRVPGIGRLTGLDPAGPLFQNTPPEVRLDPTDADFVDVIHTDASPLIPKLGLGMSQLVGHLDFFPNGGETMPGCERNVINQLLSINQLWEETDEFLACSHLRSYKYYTDSILTPDAFVAFPSETYEAFKKGSGFPCPSTGCPLMGHYADLYGRGTLSGQSLYLNTGDVQPYARWRYMLTVKTIGTLSFMGDIKVALHGLKGNTKGHEIASGLINPGDTYTAFIDVEADVGPLTTLSFTWNKSLINLVPSTLGAGTISVQYGKDGQTYQFCGTDQVMANVLQNLTPCDSQLSAK</sequence>
<evidence type="ECO:0000256" key="4">
    <source>
        <dbReference type="ARBA" id="ARBA00022723"/>
    </source>
</evidence>
<keyword evidence="10" id="KW-0732">Signal</keyword>
<dbReference type="PRINTS" id="PR00823">
    <property type="entry name" value="PANCLIPASE"/>
</dbReference>
<dbReference type="STRING" id="8355.A0A1L8FDT7"/>
<evidence type="ECO:0000256" key="9">
    <source>
        <dbReference type="RuleBase" id="RU004262"/>
    </source>
</evidence>
<dbReference type="Proteomes" id="UP000186698">
    <property type="component" value="Chromosome 7S"/>
</dbReference>
<dbReference type="Pfam" id="PF00151">
    <property type="entry name" value="Lipase"/>
    <property type="match status" value="1"/>
</dbReference>
<dbReference type="PRINTS" id="PR00821">
    <property type="entry name" value="TAGLIPASE"/>
</dbReference>
<feature type="active site" description="Charge relay system" evidence="7">
    <location>
        <position position="281"/>
    </location>
</feature>
<dbReference type="OrthoDB" id="199913at2759"/>
<protein>
    <recommendedName>
        <fullName evidence="10">Triacylglycerol lipase</fullName>
        <ecNumber evidence="10">3.1.1.3</ecNumber>
    </recommendedName>
    <alternativeName>
        <fullName evidence="10">Pancreatic lipase</fullName>
    </alternativeName>
</protein>
<evidence type="ECO:0000256" key="3">
    <source>
        <dbReference type="ARBA" id="ARBA00022525"/>
    </source>
</evidence>
<dbReference type="GO" id="GO:0008970">
    <property type="term" value="F:phospholipase A1 activity"/>
    <property type="evidence" value="ECO:0000318"/>
    <property type="project" value="GO_Central"/>
</dbReference>
<accession>A0A1L8FDT7</accession>
<evidence type="ECO:0000256" key="2">
    <source>
        <dbReference type="ARBA" id="ARBA00010701"/>
    </source>
</evidence>
<dbReference type="PANTHER" id="PTHR11610:SF187">
    <property type="entry name" value="TRIACYLGLYCEROL LIPASE"/>
    <property type="match status" value="1"/>
</dbReference>
<dbReference type="Gene3D" id="2.60.60.20">
    <property type="entry name" value="PLAT/LH2 domain"/>
    <property type="match status" value="1"/>
</dbReference>
<dbReference type="InterPro" id="IPR000734">
    <property type="entry name" value="TAG_lipase"/>
</dbReference>
<dbReference type="FunFam" id="3.40.50.1820:FF:000033">
    <property type="entry name" value="Pancreatic triacylglycerol lipase"/>
    <property type="match status" value="1"/>
</dbReference>
<comment type="subcellular location">
    <subcellularLocation>
        <location evidence="1 10">Secreted</location>
    </subcellularLocation>
</comment>
<keyword evidence="10" id="KW-0442">Lipid degradation</keyword>
<dbReference type="Pfam" id="PF01477">
    <property type="entry name" value="PLAT"/>
    <property type="match status" value="1"/>
</dbReference>
<feature type="binding site" evidence="8">
    <location>
        <position position="208"/>
    </location>
    <ligand>
        <name>Ca(2+)</name>
        <dbReference type="ChEBI" id="CHEBI:29108"/>
    </ligand>
</feature>
<feature type="chain" id="PRO_5035351882" description="Triacylglycerol lipase" evidence="10">
    <location>
        <begin position="18"/>
        <end position="474"/>
    </location>
</feature>
<dbReference type="GeneID" id="108697146"/>
<feature type="active site" description="Charge relay system" evidence="7">
    <location>
        <position position="194"/>
    </location>
</feature>
<dbReference type="EC" id="3.1.1.3" evidence="10"/>
<dbReference type="Gene3D" id="3.40.50.1820">
    <property type="entry name" value="alpha/beta hydrolase"/>
    <property type="match status" value="1"/>
</dbReference>
<keyword evidence="10" id="KW-0443">Lipid metabolism</keyword>
<proteinExistence type="inferred from homology"/>
<keyword evidence="5 8" id="KW-0106">Calcium</keyword>
<evidence type="ECO:0000256" key="8">
    <source>
        <dbReference type="PIRSR" id="PIRSR000865-2"/>
    </source>
</evidence>
<feature type="signal peptide" evidence="10">
    <location>
        <begin position="1"/>
        <end position="17"/>
    </location>
</feature>
<dbReference type="Bgee" id="108697146">
    <property type="expression patterns" value="Expressed in zone of skin and 1 other cell type or tissue"/>
</dbReference>
<dbReference type="GO" id="GO:0005615">
    <property type="term" value="C:extracellular space"/>
    <property type="evidence" value="ECO:0000318"/>
    <property type="project" value="GO_Central"/>
</dbReference>
<evidence type="ECO:0000256" key="1">
    <source>
        <dbReference type="ARBA" id="ARBA00004613"/>
    </source>
</evidence>
<dbReference type="PIRSF" id="PIRSF000865">
    <property type="entry name" value="Lipoprotein_lipase_LIPH"/>
    <property type="match status" value="1"/>
</dbReference>
<gene>
    <name evidence="12" type="primary">LOC108697146</name>
</gene>
<dbReference type="InterPro" id="IPR036392">
    <property type="entry name" value="PLAT/LH2_dom_sf"/>
</dbReference>
<dbReference type="OMA" id="FINTRFY"/>
<reference evidence="12" key="1">
    <citation type="submission" date="2025-08" db="UniProtKB">
        <authorList>
            <consortium name="RefSeq"/>
        </authorList>
    </citation>
    <scope>IDENTIFICATION</scope>
    <source>
        <strain evidence="12">J_2021</strain>
        <tissue evidence="12">Erythrocytes</tissue>
    </source>
</reference>
<comment type="similarity">
    <text evidence="2 9">Belongs to the AB hydrolase superfamily. Lipase family.</text>
</comment>
<comment type="catalytic activity">
    <reaction evidence="10">
        <text>a triacylglycerol + H2O = a diacylglycerol + a fatty acid + H(+)</text>
        <dbReference type="Rhea" id="RHEA:12044"/>
        <dbReference type="ChEBI" id="CHEBI:15377"/>
        <dbReference type="ChEBI" id="CHEBI:15378"/>
        <dbReference type="ChEBI" id="CHEBI:17855"/>
        <dbReference type="ChEBI" id="CHEBI:18035"/>
        <dbReference type="ChEBI" id="CHEBI:28868"/>
        <dbReference type="EC" id="3.1.1.3"/>
    </reaction>
</comment>
<keyword evidence="11" id="KW-1185">Reference proteome</keyword>
<evidence type="ECO:0000256" key="6">
    <source>
        <dbReference type="ARBA" id="ARBA00023157"/>
    </source>
</evidence>
<dbReference type="InterPro" id="IPR002331">
    <property type="entry name" value="Lipase_panc"/>
</dbReference>
<dbReference type="KEGG" id="xla:108697146"/>
<dbReference type="InterPro" id="IPR013818">
    <property type="entry name" value="Lipase"/>
</dbReference>
<dbReference type="RefSeq" id="XP_018082562.1">
    <property type="nucleotide sequence ID" value="XM_018227073.2"/>
</dbReference>
<organism evidence="11 12">
    <name type="scientific">Xenopus laevis</name>
    <name type="common">African clawed frog</name>
    <dbReference type="NCBI Taxonomy" id="8355"/>
    <lineage>
        <taxon>Eukaryota</taxon>
        <taxon>Metazoa</taxon>
        <taxon>Chordata</taxon>
        <taxon>Craniata</taxon>
        <taxon>Vertebrata</taxon>
        <taxon>Euteleostomi</taxon>
        <taxon>Amphibia</taxon>
        <taxon>Batrachia</taxon>
        <taxon>Anura</taxon>
        <taxon>Pipoidea</taxon>
        <taxon>Pipidae</taxon>
        <taxon>Xenopodinae</taxon>
        <taxon>Xenopus</taxon>
        <taxon>Xenopus</taxon>
    </lineage>
</organism>
<dbReference type="InterPro" id="IPR001024">
    <property type="entry name" value="PLAT/LH2_dom"/>
</dbReference>
<dbReference type="CDD" id="cd00707">
    <property type="entry name" value="Pancreat_lipase_like"/>
    <property type="match status" value="1"/>
</dbReference>
<name>A0A1L8FDT7_XENLA</name>
<evidence type="ECO:0000256" key="5">
    <source>
        <dbReference type="ARBA" id="ARBA00022837"/>
    </source>
</evidence>
<evidence type="ECO:0000256" key="10">
    <source>
        <dbReference type="RuleBase" id="RU362046"/>
    </source>
</evidence>
<keyword evidence="4 8" id="KW-0479">Metal-binding</keyword>
<dbReference type="SUPFAM" id="SSF53474">
    <property type="entry name" value="alpha/beta-Hydrolases"/>
    <property type="match status" value="1"/>
</dbReference>
<dbReference type="PANTHER" id="PTHR11610">
    <property type="entry name" value="LIPASE"/>
    <property type="match status" value="1"/>
</dbReference>